<accession>A0A1C7MAA3</accession>
<protein>
    <submittedName>
        <fullName evidence="2">Uncharacterized protein</fullName>
    </submittedName>
</protein>
<proteinExistence type="predicted"/>
<evidence type="ECO:0000313" key="3">
    <source>
        <dbReference type="Proteomes" id="UP000092993"/>
    </source>
</evidence>
<dbReference type="STRING" id="5627.A0A1C7MAA3"/>
<keyword evidence="1" id="KW-1133">Transmembrane helix</keyword>
<name>A0A1C7MAA3_GRIFR</name>
<dbReference type="Proteomes" id="UP000092993">
    <property type="component" value="Unassembled WGS sequence"/>
</dbReference>
<keyword evidence="3" id="KW-1185">Reference proteome</keyword>
<evidence type="ECO:0000313" key="2">
    <source>
        <dbReference type="EMBL" id="OBZ73266.1"/>
    </source>
</evidence>
<dbReference type="OrthoDB" id="3241030at2759"/>
<keyword evidence="1" id="KW-0472">Membrane</keyword>
<gene>
    <name evidence="2" type="ORF">A0H81_06871</name>
</gene>
<evidence type="ECO:0000256" key="1">
    <source>
        <dbReference type="SAM" id="Phobius"/>
    </source>
</evidence>
<keyword evidence="1" id="KW-0812">Transmembrane</keyword>
<dbReference type="EMBL" id="LUGG01000007">
    <property type="protein sequence ID" value="OBZ73266.1"/>
    <property type="molecule type" value="Genomic_DNA"/>
</dbReference>
<comment type="caution">
    <text evidence="2">The sequence shown here is derived from an EMBL/GenBank/DDBJ whole genome shotgun (WGS) entry which is preliminary data.</text>
</comment>
<reference evidence="2 3" key="1">
    <citation type="submission" date="2016-03" db="EMBL/GenBank/DDBJ databases">
        <title>Whole genome sequencing of Grifola frondosa 9006-11.</title>
        <authorList>
            <person name="Min B."/>
            <person name="Park H."/>
            <person name="Kim J.-G."/>
            <person name="Cho H."/>
            <person name="Oh Y.-L."/>
            <person name="Kong W.-S."/>
            <person name="Choi I.-G."/>
        </authorList>
    </citation>
    <scope>NUCLEOTIDE SEQUENCE [LARGE SCALE GENOMIC DNA]</scope>
    <source>
        <strain evidence="2 3">9006-11</strain>
    </source>
</reference>
<dbReference type="OMA" id="PPLWYLY"/>
<organism evidence="2 3">
    <name type="scientific">Grifola frondosa</name>
    <name type="common">Maitake</name>
    <name type="synonym">Polyporus frondosus</name>
    <dbReference type="NCBI Taxonomy" id="5627"/>
    <lineage>
        <taxon>Eukaryota</taxon>
        <taxon>Fungi</taxon>
        <taxon>Dikarya</taxon>
        <taxon>Basidiomycota</taxon>
        <taxon>Agaricomycotina</taxon>
        <taxon>Agaricomycetes</taxon>
        <taxon>Polyporales</taxon>
        <taxon>Grifolaceae</taxon>
        <taxon>Grifola</taxon>
    </lineage>
</organism>
<sequence length="72" mass="8180">MTLAVPLNVTIAQLGQILGVYIYKSSEAPRFPTGHYTNAAFLLGVALFVPPLWYLYVCRNRALDPGERRWRL</sequence>
<dbReference type="AlphaFoldDB" id="A0A1C7MAA3"/>
<feature type="transmembrane region" description="Helical" evidence="1">
    <location>
        <begin position="39"/>
        <end position="58"/>
    </location>
</feature>